<proteinExistence type="predicted"/>
<evidence type="ECO:0000313" key="3">
    <source>
        <dbReference type="EMBL" id="RFC83438.1"/>
    </source>
</evidence>
<feature type="coiled-coil region" evidence="1">
    <location>
        <begin position="499"/>
        <end position="547"/>
    </location>
</feature>
<comment type="caution">
    <text evidence="3">The sequence shown here is derived from an EMBL/GenBank/DDBJ whole genome shotgun (WGS) entry which is preliminary data.</text>
</comment>
<feature type="coiled-coil region" evidence="1">
    <location>
        <begin position="1000"/>
        <end position="1034"/>
    </location>
</feature>
<dbReference type="Pfam" id="PF12128">
    <property type="entry name" value="DUF3584"/>
    <property type="match status" value="1"/>
</dbReference>
<dbReference type="EMBL" id="JBHRSF010000170">
    <property type="protein sequence ID" value="MFC2998164.1"/>
    <property type="molecule type" value="Genomic_DNA"/>
</dbReference>
<dbReference type="Proteomes" id="UP001595455">
    <property type="component" value="Unassembled WGS sequence"/>
</dbReference>
<feature type="coiled-coil region" evidence="1">
    <location>
        <begin position="862"/>
        <end position="896"/>
    </location>
</feature>
<evidence type="ECO:0000313" key="2">
    <source>
        <dbReference type="EMBL" id="MFC2998164.1"/>
    </source>
</evidence>
<dbReference type="SUPFAM" id="SSF52540">
    <property type="entry name" value="P-loop containing nucleoside triphosphate hydrolases"/>
    <property type="match status" value="1"/>
</dbReference>
<reference evidence="2" key="4">
    <citation type="submission" date="2024-09" db="EMBL/GenBank/DDBJ databases">
        <authorList>
            <person name="Sun Q."/>
            <person name="Mori K."/>
        </authorList>
    </citation>
    <scope>NUCLEOTIDE SEQUENCE</scope>
    <source>
        <strain evidence="2">KCTC 62575</strain>
    </source>
</reference>
<protein>
    <submittedName>
        <fullName evidence="3">ATP-binding protein</fullName>
    </submittedName>
</protein>
<feature type="coiled-coil region" evidence="1">
    <location>
        <begin position="732"/>
        <end position="766"/>
    </location>
</feature>
<reference evidence="5" key="3">
    <citation type="journal article" date="2019" name="Int. J. Syst. Evol. Microbiol.">
        <title>The Global Catalogue of Microorganisms (GCM) 10K type strain sequencing project: providing services to taxonomists for standard genome sequencing and annotation.</title>
        <authorList>
            <consortium name="The Broad Institute Genomics Platform"/>
            <consortium name="The Broad Institute Genome Sequencing Center for Infectious Disease"/>
            <person name="Wu L."/>
            <person name="Ma J."/>
        </authorList>
    </citation>
    <scope>NUCLEOTIDE SEQUENCE [LARGE SCALE GENOMIC DNA]</scope>
    <source>
        <strain evidence="5">KCTC 62575</strain>
    </source>
</reference>
<feature type="coiled-coil region" evidence="1">
    <location>
        <begin position="289"/>
        <end position="365"/>
    </location>
</feature>
<keyword evidence="3" id="KW-0067">ATP-binding</keyword>
<dbReference type="RefSeq" id="WP_107008465.1">
    <property type="nucleotide sequence ID" value="NZ_JBHRSF010000170.1"/>
</dbReference>
<dbReference type="InterPro" id="IPR027417">
    <property type="entry name" value="P-loop_NTPase"/>
</dbReference>
<gene>
    <name evidence="2" type="ORF">ACFODO_23520</name>
    <name evidence="3" type="ORF">C9E89_011350</name>
</gene>
<keyword evidence="5" id="KW-1185">Reference proteome</keyword>
<dbReference type="Proteomes" id="UP000240957">
    <property type="component" value="Unassembled WGS sequence"/>
</dbReference>
<evidence type="ECO:0000256" key="1">
    <source>
        <dbReference type="SAM" id="Coils"/>
    </source>
</evidence>
<dbReference type="EMBL" id="PYIX02000017">
    <property type="protein sequence ID" value="RFC83438.1"/>
    <property type="molecule type" value="Genomic_DNA"/>
</dbReference>
<keyword evidence="1" id="KW-0175">Coiled coil</keyword>
<keyword evidence="3" id="KW-0547">Nucleotide-binding</keyword>
<dbReference type="OrthoDB" id="9810371at2"/>
<organism evidence="3 4">
    <name type="scientific">Acinetobacter sichuanensis</name>
    <dbReference type="NCBI Taxonomy" id="2136183"/>
    <lineage>
        <taxon>Bacteria</taxon>
        <taxon>Pseudomonadati</taxon>
        <taxon>Pseudomonadota</taxon>
        <taxon>Gammaproteobacteria</taxon>
        <taxon>Moraxellales</taxon>
        <taxon>Moraxellaceae</taxon>
        <taxon>Acinetobacter</taxon>
    </lineage>
</organism>
<feature type="coiled-coil region" evidence="1">
    <location>
        <begin position="620"/>
        <end position="703"/>
    </location>
</feature>
<dbReference type="InterPro" id="IPR021979">
    <property type="entry name" value="DUF3584"/>
</dbReference>
<reference evidence="3 4" key="2">
    <citation type="submission" date="2018-08" db="EMBL/GenBank/DDBJ databases">
        <title>The draft genome of Acinetobacter sichuanensis strain WCHAc060041.</title>
        <authorList>
            <person name="Qin J."/>
            <person name="Feng Y."/>
            <person name="Zong Z."/>
        </authorList>
    </citation>
    <scope>NUCLEOTIDE SEQUENCE [LARGE SCALE GENOMIC DNA]</scope>
    <source>
        <strain evidence="3 4">WCHAc060041</strain>
    </source>
</reference>
<evidence type="ECO:0000313" key="4">
    <source>
        <dbReference type="Proteomes" id="UP000240957"/>
    </source>
</evidence>
<evidence type="ECO:0000313" key="5">
    <source>
        <dbReference type="Proteomes" id="UP001595455"/>
    </source>
</evidence>
<reference evidence="2" key="1">
    <citation type="journal article" date="2014" name="Int. J. Syst. Evol. Microbiol.">
        <title>Complete genome of a new Firmicutes species belonging to the dominant human colonic microbiota ('Ruminococcus bicirculans') reveals two chromosomes and a selective capacity to utilize plant glucans.</title>
        <authorList>
            <consortium name="NISC Comparative Sequencing Program"/>
            <person name="Wegmann U."/>
            <person name="Louis P."/>
            <person name="Goesmann A."/>
            <person name="Henrissat B."/>
            <person name="Duncan S.H."/>
            <person name="Flint H.J."/>
        </authorList>
    </citation>
    <scope>NUCLEOTIDE SEQUENCE</scope>
    <source>
        <strain evidence="2">KCTC 62575</strain>
    </source>
</reference>
<name>A0A371YPP4_9GAMM</name>
<accession>A0A371YPP4</accession>
<sequence length="1239" mass="143824">MTIINPENVSFKGLKSIILYDSFLTSKLFRVDISGGHTNITGINGAGKTSFLNLIPIFFGATPNGLMEKAANKKNFVDYYLPSSRSMVIYEYLSHSGIKCVVLYRNNNQGRHNYRFIDGSAEDTLLTDHCLEILGISQNVKDVFDNIYKTGINISRQIDNISDYIYILTADKMRLNGDRNLRDLCNIYSLSGSKQQLKFLSNLTQVTINQNNVVSNFKTMLIEAYLDNERIKTKPTSTADWLATINDVKALQSLQTEKQEIINGIQLKDAVLNDFNILHSYLDAVQIHIESYQAQESTLRYELEAFQNNGNEKVRNLNNEVIQLSEFISEKEKVATKLKNTIQQIELAEKRYQEMNISVKEQEYKKRSEYFRAIDDAKRAKDILVESFENITREFDKLKADLISENFNEIEVIKIESDEVQSQINRLRERYDQNIGEIEAQHKHQLFALDQEIATERQKLLDIQSEANERMHHAFLFSNEEKTLLQHLKLSYEVKENSIIDKSEQIKQTQSKIKQLNNDQLTAQTDLNTLKNKLEKAKQQESQLRNSLFQKDSLLRFLHDSPSESVDWRSTIAKVINPKLLFSNNLRPNWSNHLDANMLSLYGLKIDLNQLDIPSEADSIEQLQSRLIETEDYSLELEKKYEKQSHLAQTLQREIKEFNIKLIQLEKELNTLKNERLQAKQLHDQTEADLKAQKESAAQMEQEFVKKTRANIEYFNHVVEPQKRKDLHQAIAREKEGIKKKYRSEYDQLNERLKFIGSKEENAKKNHQQKMNALTNSYHRKLSDQGLDENDLREADIRIRSAEQQFNKVKGYETILSEYSTWKKNEYEHKQSYIQDLNETTKHISEGNYNLTKLKDMLSQIRTELRRKHDLMREQIAELVRKIDALNIQFKEITQLMESDILVSKVAIPEYINHENFIQNLKMVKEAHTQHMSQLRTQVNSSKALLRRYEAFSLFKLFEEKMESLVKPSDALLMINTMSIIENIIDHDLPKKHDAVTNIFRNKSAQLRNYIQEILNLNKRLKSVSTELSNYLNRSNKFTAFSEFSMNLQSVLTDKNILDQLNQFVMQCEDYQSFDSIQNDTIPSEAFIDCCEYTLKVIESTKGHTDDIRSMVRLQMSVMISGRFVEIRTDSDFTNAGSTGMSRILVLVMFLALSRKLCPDDSVYIHIPLDEIGNFDAINTNLLFDMMEHNKIHLVCAQPENSTSNHKFKKLYIVGADGVSSVIPMKIKEANPLLGDVSV</sequence>
<dbReference type="GO" id="GO:0005524">
    <property type="term" value="F:ATP binding"/>
    <property type="evidence" value="ECO:0007669"/>
    <property type="project" value="UniProtKB-KW"/>
</dbReference>
<dbReference type="AlphaFoldDB" id="A0A371YPP4"/>